<organism evidence="4 5">
    <name type="scientific">Halogeometricum rufum</name>
    <dbReference type="NCBI Taxonomy" id="553469"/>
    <lineage>
        <taxon>Archaea</taxon>
        <taxon>Methanobacteriati</taxon>
        <taxon>Methanobacteriota</taxon>
        <taxon>Stenosarchaea group</taxon>
        <taxon>Halobacteria</taxon>
        <taxon>Halobacteriales</taxon>
        <taxon>Haloferacaceae</taxon>
        <taxon>Halogeometricum</taxon>
    </lineage>
</organism>
<name>A0A1I6HRD3_9EURY</name>
<keyword evidence="2" id="KW-1133">Transmembrane helix</keyword>
<proteinExistence type="predicted"/>
<dbReference type="PROSITE" id="PS00028">
    <property type="entry name" value="ZINC_FINGER_C2H2_1"/>
    <property type="match status" value="1"/>
</dbReference>
<evidence type="ECO:0000256" key="2">
    <source>
        <dbReference type="SAM" id="Phobius"/>
    </source>
</evidence>
<keyword evidence="2" id="KW-0472">Membrane</keyword>
<reference evidence="5" key="1">
    <citation type="submission" date="2016-10" db="EMBL/GenBank/DDBJ databases">
        <authorList>
            <person name="Varghese N."/>
            <person name="Submissions S."/>
        </authorList>
    </citation>
    <scope>NUCLEOTIDE SEQUENCE [LARGE SCALE GENOMIC DNA]</scope>
    <source>
        <strain evidence="5">CGMCC 1.7736</strain>
    </source>
</reference>
<keyword evidence="5" id="KW-1185">Reference proteome</keyword>
<gene>
    <name evidence="4" type="ORF">SAMN04487947_2361</name>
</gene>
<feature type="coiled-coil region" evidence="1">
    <location>
        <begin position="47"/>
        <end position="74"/>
    </location>
</feature>
<keyword evidence="2" id="KW-0812">Transmembrane</keyword>
<evidence type="ECO:0000313" key="5">
    <source>
        <dbReference type="Proteomes" id="UP000198531"/>
    </source>
</evidence>
<dbReference type="InterPro" id="IPR013087">
    <property type="entry name" value="Znf_C2H2_type"/>
</dbReference>
<dbReference type="EMBL" id="FOYT01000002">
    <property type="protein sequence ID" value="SFR56995.1"/>
    <property type="molecule type" value="Genomic_DNA"/>
</dbReference>
<keyword evidence="1" id="KW-0175">Coiled coil</keyword>
<evidence type="ECO:0000313" key="4">
    <source>
        <dbReference type="EMBL" id="SFR56995.1"/>
    </source>
</evidence>
<dbReference type="OrthoDB" id="293088at2157"/>
<evidence type="ECO:0000256" key="1">
    <source>
        <dbReference type="SAM" id="Coils"/>
    </source>
</evidence>
<protein>
    <recommendedName>
        <fullName evidence="3">C2H2-type domain-containing protein</fullName>
    </recommendedName>
</protein>
<dbReference type="STRING" id="553469.SAMN04487947_2361"/>
<dbReference type="PROSITE" id="PS50157">
    <property type="entry name" value="ZINC_FINGER_C2H2_2"/>
    <property type="match status" value="1"/>
</dbReference>
<feature type="domain" description="C2H2-type" evidence="3">
    <location>
        <begin position="22"/>
        <end position="50"/>
    </location>
</feature>
<dbReference type="Proteomes" id="UP000198531">
    <property type="component" value="Unassembled WGS sequence"/>
</dbReference>
<feature type="transmembrane region" description="Helical" evidence="2">
    <location>
        <begin position="71"/>
        <end position="93"/>
    </location>
</feature>
<dbReference type="RefSeq" id="WP_089807836.1">
    <property type="nucleotide sequence ID" value="NZ_FOYT01000002.1"/>
</dbReference>
<sequence length="95" mass="10975">MTETTHATTDRETGATDATDAHTCRVCGRAFPESHLLVLHRGVRHPNRLTETERDEYREAYRTEEREIRSFRLRALAVLVVLYFGFLFLYVGFAG</sequence>
<accession>A0A1I6HRD3</accession>
<dbReference type="AlphaFoldDB" id="A0A1I6HRD3"/>
<evidence type="ECO:0000259" key="3">
    <source>
        <dbReference type="PROSITE" id="PS50157"/>
    </source>
</evidence>